<dbReference type="EMBL" id="CAJVAX010000018">
    <property type="protein sequence ID" value="CAG7646673.1"/>
    <property type="molecule type" value="Genomic_DNA"/>
</dbReference>
<name>A0A9W4H2Z8_9ACTN</name>
<reference evidence="2" key="1">
    <citation type="submission" date="2021-06" db="EMBL/GenBank/DDBJ databases">
        <authorList>
            <person name="Arsene-Ploetze F."/>
        </authorList>
    </citation>
    <scope>NUCLEOTIDE SEQUENCE</scope>
    <source>
        <strain evidence="2">SBRY1</strain>
    </source>
</reference>
<evidence type="ECO:0000313" key="2">
    <source>
        <dbReference type="EMBL" id="CAG7646673.1"/>
    </source>
</evidence>
<sequence length="199" mass="21520">MTRDVSGSTFCSGKGFRPRPGRTTVRPPRAFFRRRTRLLPAGSCGGGTAPRLPRARARAGTAERPGPQVMAEPVRCLHPRAGARRPVAAVFRGRSTHTPGRPSRPGAVSRLLALTPSRSAPHPRHEREAPMTPRIRRATGLTEAGGPAVRRAHLGALRQRRSRRPGRIGLPEGDPLLLRPLIAHPVGCGTPGACRRRSR</sequence>
<comment type="caution">
    <text evidence="2">The sequence shown here is derived from an EMBL/GenBank/DDBJ whole genome shotgun (WGS) entry which is preliminary data.</text>
</comment>
<keyword evidence="3" id="KW-1185">Reference proteome</keyword>
<protein>
    <submittedName>
        <fullName evidence="2">Uncharacterized protein</fullName>
    </submittedName>
</protein>
<evidence type="ECO:0000313" key="3">
    <source>
        <dbReference type="Proteomes" id="UP001153328"/>
    </source>
</evidence>
<accession>A0A9W4H2Z8</accession>
<proteinExistence type="predicted"/>
<gene>
    <name evidence="2" type="ORF">SBRY_40469</name>
</gene>
<evidence type="ECO:0000256" key="1">
    <source>
        <dbReference type="SAM" id="MobiDB-lite"/>
    </source>
</evidence>
<feature type="compositionally biased region" description="Low complexity" evidence="1">
    <location>
        <begin position="21"/>
        <end position="30"/>
    </location>
</feature>
<dbReference type="Proteomes" id="UP001153328">
    <property type="component" value="Unassembled WGS sequence"/>
</dbReference>
<organism evidence="2 3">
    <name type="scientific">Actinacidiphila bryophytorum</name>
    <dbReference type="NCBI Taxonomy" id="1436133"/>
    <lineage>
        <taxon>Bacteria</taxon>
        <taxon>Bacillati</taxon>
        <taxon>Actinomycetota</taxon>
        <taxon>Actinomycetes</taxon>
        <taxon>Kitasatosporales</taxon>
        <taxon>Streptomycetaceae</taxon>
        <taxon>Actinacidiphila</taxon>
    </lineage>
</organism>
<feature type="region of interest" description="Disordered" evidence="1">
    <location>
        <begin position="1"/>
        <end position="71"/>
    </location>
</feature>
<feature type="compositionally biased region" description="Polar residues" evidence="1">
    <location>
        <begin position="1"/>
        <end position="11"/>
    </location>
</feature>
<dbReference type="AlphaFoldDB" id="A0A9W4H2Z8"/>